<feature type="non-terminal residue" evidence="3">
    <location>
        <position position="250"/>
    </location>
</feature>
<dbReference type="PANTHER" id="PTHR21043:SF0">
    <property type="entry name" value="MITOCHONDRIAL ASSEMBLY OF RIBOSOMAL LARGE SUBUNIT PROTEIN 1"/>
    <property type="match status" value="1"/>
</dbReference>
<dbReference type="GO" id="GO:0090071">
    <property type="term" value="P:negative regulation of ribosome biogenesis"/>
    <property type="evidence" value="ECO:0007669"/>
    <property type="project" value="TreeGrafter"/>
</dbReference>
<name>A0A7R9AJ54_9CRUS</name>
<dbReference type="EMBL" id="CAJPEV010021600">
    <property type="protein sequence ID" value="CAG0908136.1"/>
    <property type="molecule type" value="Genomic_DNA"/>
</dbReference>
<dbReference type="HAMAP" id="MF_01477">
    <property type="entry name" value="Iojap_RsfS"/>
    <property type="match status" value="1"/>
</dbReference>
<reference evidence="3" key="1">
    <citation type="submission" date="2020-11" db="EMBL/GenBank/DDBJ databases">
        <authorList>
            <person name="Tran Van P."/>
        </authorList>
    </citation>
    <scope>NUCLEOTIDE SEQUENCE</scope>
</reference>
<dbReference type="InterPro" id="IPR014729">
    <property type="entry name" value="Rossmann-like_a/b/a_fold"/>
</dbReference>
<protein>
    <submittedName>
        <fullName evidence="3">Uncharacterized protein</fullName>
    </submittedName>
</protein>
<dbReference type="OrthoDB" id="21330at2759"/>
<evidence type="ECO:0000256" key="1">
    <source>
        <dbReference type="ARBA" id="ARBA00010574"/>
    </source>
</evidence>
<dbReference type="GO" id="GO:0017148">
    <property type="term" value="P:negative regulation of translation"/>
    <property type="evidence" value="ECO:0007669"/>
    <property type="project" value="TreeGrafter"/>
</dbReference>
<dbReference type="PANTHER" id="PTHR21043">
    <property type="entry name" value="IOJAP SUPERFAMILY ORTHOLOG"/>
    <property type="match status" value="1"/>
</dbReference>
<organism evidence="3">
    <name type="scientific">Darwinula stevensoni</name>
    <dbReference type="NCBI Taxonomy" id="69355"/>
    <lineage>
        <taxon>Eukaryota</taxon>
        <taxon>Metazoa</taxon>
        <taxon>Ecdysozoa</taxon>
        <taxon>Arthropoda</taxon>
        <taxon>Crustacea</taxon>
        <taxon>Oligostraca</taxon>
        <taxon>Ostracoda</taxon>
        <taxon>Podocopa</taxon>
        <taxon>Podocopida</taxon>
        <taxon>Darwinulocopina</taxon>
        <taxon>Darwinuloidea</taxon>
        <taxon>Darwinulidae</taxon>
        <taxon>Darwinula</taxon>
    </lineage>
</organism>
<dbReference type="Gene3D" id="3.30.460.10">
    <property type="entry name" value="Beta Polymerase, domain 2"/>
    <property type="match status" value="1"/>
</dbReference>
<dbReference type="SUPFAM" id="SSF81301">
    <property type="entry name" value="Nucleotidyltransferase"/>
    <property type="match status" value="1"/>
</dbReference>
<comment type="similarity">
    <text evidence="1">Belongs to the Iojap/RsfS family.</text>
</comment>
<dbReference type="InterPro" id="IPR004394">
    <property type="entry name" value="Iojap/RsfS/C7orf30"/>
</dbReference>
<dbReference type="Proteomes" id="UP000677054">
    <property type="component" value="Unassembled WGS sequence"/>
</dbReference>
<sequence>RVGPSYTIDTLKALRQEIGLTTSIVYLIGADQLVNLSTWKDYQHLTQYAHLVVCLRPPFSLDHLNPSVSGLLANHQISRHILNSDSPAVCRWASLIGCPSFENLQKVIVNALENIKAQDIVVFDTTHLTSLFDRVIIATASSNRQTRALADSVHKDVKAAGGEIIATEGLETGEWVLVDCAIAVVHIMQAPIRQYYNLEEIWGEKTVDVYAKPAKKATKKTATQQDDVAKKTTKPRQAAITKTQSAQPTK</sequence>
<evidence type="ECO:0000313" key="3">
    <source>
        <dbReference type="EMBL" id="CAD7255278.1"/>
    </source>
</evidence>
<dbReference type="AlphaFoldDB" id="A0A7R9AJ54"/>
<dbReference type="SUPFAM" id="SSF52374">
    <property type="entry name" value="Nucleotidylyl transferase"/>
    <property type="match status" value="1"/>
</dbReference>
<feature type="compositionally biased region" description="Polar residues" evidence="2">
    <location>
        <begin position="240"/>
        <end position="250"/>
    </location>
</feature>
<keyword evidence="4" id="KW-1185">Reference proteome</keyword>
<evidence type="ECO:0000256" key="2">
    <source>
        <dbReference type="SAM" id="MobiDB-lite"/>
    </source>
</evidence>
<dbReference type="Pfam" id="PF02410">
    <property type="entry name" value="RsfS"/>
    <property type="match status" value="1"/>
</dbReference>
<dbReference type="EMBL" id="LR921118">
    <property type="protein sequence ID" value="CAD7255278.1"/>
    <property type="molecule type" value="Genomic_DNA"/>
</dbReference>
<feature type="region of interest" description="Disordered" evidence="2">
    <location>
        <begin position="214"/>
        <end position="250"/>
    </location>
</feature>
<gene>
    <name evidence="3" type="ORF">DSTB1V02_LOCUS15023</name>
</gene>
<dbReference type="InterPro" id="IPR043519">
    <property type="entry name" value="NT_sf"/>
</dbReference>
<feature type="non-terminal residue" evidence="3">
    <location>
        <position position="1"/>
    </location>
</feature>
<dbReference type="GO" id="GO:0043023">
    <property type="term" value="F:ribosomal large subunit binding"/>
    <property type="evidence" value="ECO:0007669"/>
    <property type="project" value="TreeGrafter"/>
</dbReference>
<proteinExistence type="inferred from homology"/>
<dbReference type="NCBIfam" id="TIGR00090">
    <property type="entry name" value="rsfS_iojap_ybeB"/>
    <property type="match status" value="1"/>
</dbReference>
<dbReference type="Gene3D" id="3.40.50.620">
    <property type="entry name" value="HUPs"/>
    <property type="match status" value="1"/>
</dbReference>
<accession>A0A7R9AJ54</accession>
<evidence type="ECO:0000313" key="4">
    <source>
        <dbReference type="Proteomes" id="UP000677054"/>
    </source>
</evidence>